<organism evidence="2 3">
    <name type="scientific">Pseudonocardia lutea</name>
    <dbReference type="NCBI Taxonomy" id="2172015"/>
    <lineage>
        <taxon>Bacteria</taxon>
        <taxon>Bacillati</taxon>
        <taxon>Actinomycetota</taxon>
        <taxon>Actinomycetes</taxon>
        <taxon>Pseudonocardiales</taxon>
        <taxon>Pseudonocardiaceae</taxon>
        <taxon>Pseudonocardia</taxon>
    </lineage>
</organism>
<dbReference type="PANTHER" id="PTHR33993">
    <property type="entry name" value="GLYOXALASE-RELATED"/>
    <property type="match status" value="1"/>
</dbReference>
<evidence type="ECO:0000313" key="2">
    <source>
        <dbReference type="EMBL" id="MFC5950440.1"/>
    </source>
</evidence>
<dbReference type="Gene3D" id="3.10.180.10">
    <property type="entry name" value="2,3-Dihydroxybiphenyl 1,2-Dioxygenase, domain 1"/>
    <property type="match status" value="1"/>
</dbReference>
<dbReference type="PROSITE" id="PS51819">
    <property type="entry name" value="VOC"/>
    <property type="match status" value="1"/>
</dbReference>
<proteinExistence type="predicted"/>
<dbReference type="InterPro" id="IPR037523">
    <property type="entry name" value="VOC_core"/>
</dbReference>
<protein>
    <submittedName>
        <fullName evidence="2">VOC family protein</fullName>
    </submittedName>
</protein>
<evidence type="ECO:0000313" key="3">
    <source>
        <dbReference type="Proteomes" id="UP001596119"/>
    </source>
</evidence>
<gene>
    <name evidence="2" type="ORF">ACFQH9_19405</name>
</gene>
<name>A0ABW1IAN9_9PSEU</name>
<sequence>MSDQPTVGNVLYPTSDVDGAVAFYGKALGLPVKFQDGSRFAMLDGGGTSFALAGAEEDVTAGRVAASLRVADVADAVRAAVAAGASVIRDVEQGPHETRAVLRDPWGNLFVVYRRS</sequence>
<reference evidence="3" key="1">
    <citation type="journal article" date="2019" name="Int. J. Syst. Evol. Microbiol.">
        <title>The Global Catalogue of Microorganisms (GCM) 10K type strain sequencing project: providing services to taxonomists for standard genome sequencing and annotation.</title>
        <authorList>
            <consortium name="The Broad Institute Genomics Platform"/>
            <consortium name="The Broad Institute Genome Sequencing Center for Infectious Disease"/>
            <person name="Wu L."/>
            <person name="Ma J."/>
        </authorList>
    </citation>
    <scope>NUCLEOTIDE SEQUENCE [LARGE SCALE GENOMIC DNA]</scope>
    <source>
        <strain evidence="3">CGMCC 4.7397</strain>
    </source>
</reference>
<dbReference type="InterPro" id="IPR029068">
    <property type="entry name" value="Glyas_Bleomycin-R_OHBP_Dase"/>
</dbReference>
<dbReference type="Pfam" id="PF18029">
    <property type="entry name" value="Glyoxalase_6"/>
    <property type="match status" value="1"/>
</dbReference>
<dbReference type="RefSeq" id="WP_379567573.1">
    <property type="nucleotide sequence ID" value="NZ_JBHSQK010000047.1"/>
</dbReference>
<dbReference type="PANTHER" id="PTHR33993:SF2">
    <property type="entry name" value="VOC DOMAIN-CONTAINING PROTEIN"/>
    <property type="match status" value="1"/>
</dbReference>
<dbReference type="Proteomes" id="UP001596119">
    <property type="component" value="Unassembled WGS sequence"/>
</dbReference>
<dbReference type="SUPFAM" id="SSF54593">
    <property type="entry name" value="Glyoxalase/Bleomycin resistance protein/Dihydroxybiphenyl dioxygenase"/>
    <property type="match status" value="1"/>
</dbReference>
<feature type="domain" description="VOC" evidence="1">
    <location>
        <begin position="6"/>
        <end position="115"/>
    </location>
</feature>
<dbReference type="InterPro" id="IPR052164">
    <property type="entry name" value="Anthracycline_SecMetBiosynth"/>
</dbReference>
<keyword evidence="3" id="KW-1185">Reference proteome</keyword>
<dbReference type="InterPro" id="IPR041581">
    <property type="entry name" value="Glyoxalase_6"/>
</dbReference>
<dbReference type="EMBL" id="JBHSQK010000047">
    <property type="protein sequence ID" value="MFC5950440.1"/>
    <property type="molecule type" value="Genomic_DNA"/>
</dbReference>
<comment type="caution">
    <text evidence="2">The sequence shown here is derived from an EMBL/GenBank/DDBJ whole genome shotgun (WGS) entry which is preliminary data.</text>
</comment>
<evidence type="ECO:0000259" key="1">
    <source>
        <dbReference type="PROSITE" id="PS51819"/>
    </source>
</evidence>
<accession>A0ABW1IAN9</accession>